<evidence type="ECO:0000313" key="4">
    <source>
        <dbReference type="Proteomes" id="UP000290288"/>
    </source>
</evidence>
<dbReference type="InterPro" id="IPR045340">
    <property type="entry name" value="DUF6533"/>
</dbReference>
<evidence type="ECO:0000256" key="1">
    <source>
        <dbReference type="SAM" id="Phobius"/>
    </source>
</evidence>
<sequence>MDTINLDVAVGGKILSRHALITVTDWISTLPLETEVIWPSKWSLVKVLYILNRCFLADMVLYYVYLELEKVETCQMTFIVFGGIALSEATMAPLLAVIFIRLYALSGQSKVYGIWLPLQFIVVQVAGHCLEAFFAHRALAKKSYKQHQAEDVAVIDTSGFAVHFGICLPFFGAIHFATAIFGLLMANETSELPFSGDRKDLTDSRALHSRPLSNGASRA</sequence>
<comment type="caution">
    <text evidence="3">The sequence shown here is derived from an EMBL/GenBank/DDBJ whole genome shotgun (WGS) entry which is preliminary data.</text>
</comment>
<gene>
    <name evidence="3" type="ORF">EST38_g10310</name>
</gene>
<keyword evidence="4" id="KW-1185">Reference proteome</keyword>
<keyword evidence="1" id="KW-0472">Membrane</keyword>
<feature type="transmembrane region" description="Helical" evidence="1">
    <location>
        <begin position="78"/>
        <end position="104"/>
    </location>
</feature>
<feature type="domain" description="DUF6533" evidence="2">
    <location>
        <begin position="21"/>
        <end position="55"/>
    </location>
</feature>
<feature type="transmembrane region" description="Helical" evidence="1">
    <location>
        <begin position="160"/>
        <end position="186"/>
    </location>
</feature>
<reference evidence="3 4" key="1">
    <citation type="submission" date="2019-01" db="EMBL/GenBank/DDBJ databases">
        <title>Draft genome sequence of Psathyrella aberdarensis IHI B618.</title>
        <authorList>
            <person name="Buettner E."/>
            <person name="Kellner H."/>
        </authorList>
    </citation>
    <scope>NUCLEOTIDE SEQUENCE [LARGE SCALE GENOMIC DNA]</scope>
    <source>
        <strain evidence="3 4">IHI B618</strain>
    </source>
</reference>
<keyword evidence="1" id="KW-1133">Transmembrane helix</keyword>
<feature type="transmembrane region" description="Helical" evidence="1">
    <location>
        <begin position="47"/>
        <end position="66"/>
    </location>
</feature>
<proteinExistence type="predicted"/>
<organism evidence="3 4">
    <name type="scientific">Candolleomyces aberdarensis</name>
    <dbReference type="NCBI Taxonomy" id="2316362"/>
    <lineage>
        <taxon>Eukaryota</taxon>
        <taxon>Fungi</taxon>
        <taxon>Dikarya</taxon>
        <taxon>Basidiomycota</taxon>
        <taxon>Agaricomycotina</taxon>
        <taxon>Agaricomycetes</taxon>
        <taxon>Agaricomycetidae</taxon>
        <taxon>Agaricales</taxon>
        <taxon>Agaricineae</taxon>
        <taxon>Psathyrellaceae</taxon>
        <taxon>Candolleomyces</taxon>
    </lineage>
</organism>
<dbReference type="OrthoDB" id="2675435at2759"/>
<evidence type="ECO:0000313" key="3">
    <source>
        <dbReference type="EMBL" id="RXW15551.1"/>
    </source>
</evidence>
<accession>A0A4Q2D9X9</accession>
<protein>
    <recommendedName>
        <fullName evidence="2">DUF6533 domain-containing protein</fullName>
    </recommendedName>
</protein>
<dbReference type="Proteomes" id="UP000290288">
    <property type="component" value="Unassembled WGS sequence"/>
</dbReference>
<keyword evidence="1" id="KW-0812">Transmembrane</keyword>
<feature type="transmembrane region" description="Helical" evidence="1">
    <location>
        <begin position="116"/>
        <end position="139"/>
    </location>
</feature>
<dbReference type="Pfam" id="PF20151">
    <property type="entry name" value="DUF6533"/>
    <property type="match status" value="1"/>
</dbReference>
<dbReference type="EMBL" id="SDEE01000540">
    <property type="protein sequence ID" value="RXW15551.1"/>
    <property type="molecule type" value="Genomic_DNA"/>
</dbReference>
<name>A0A4Q2D9X9_9AGAR</name>
<dbReference type="AlphaFoldDB" id="A0A4Q2D9X9"/>
<evidence type="ECO:0000259" key="2">
    <source>
        <dbReference type="Pfam" id="PF20151"/>
    </source>
</evidence>